<proteinExistence type="predicted"/>
<dbReference type="STRING" id="478744.SAMN05444359_10583"/>
<dbReference type="AlphaFoldDB" id="A0A1H9D1K1"/>
<dbReference type="PROSITE" id="PS50093">
    <property type="entry name" value="PKD"/>
    <property type="match status" value="1"/>
</dbReference>
<dbReference type="PROSITE" id="PS51257">
    <property type="entry name" value="PROKAR_LIPOPROTEIN"/>
    <property type="match status" value="1"/>
</dbReference>
<feature type="chain" id="PRO_5011440394" evidence="1">
    <location>
        <begin position="22"/>
        <end position="500"/>
    </location>
</feature>
<evidence type="ECO:0000313" key="3">
    <source>
        <dbReference type="EMBL" id="SEQ06638.1"/>
    </source>
</evidence>
<feature type="domain" description="PKD" evidence="2">
    <location>
        <begin position="62"/>
        <end position="117"/>
    </location>
</feature>
<evidence type="ECO:0000259" key="2">
    <source>
        <dbReference type="PROSITE" id="PS50093"/>
    </source>
</evidence>
<dbReference type="InterPro" id="IPR000601">
    <property type="entry name" value="PKD_dom"/>
</dbReference>
<dbReference type="Proteomes" id="UP000199021">
    <property type="component" value="Unassembled WGS sequence"/>
</dbReference>
<gene>
    <name evidence="3" type="ORF">SAMN05444359_10583</name>
</gene>
<keyword evidence="4" id="KW-1185">Reference proteome</keyword>
<dbReference type="InterPro" id="IPR013783">
    <property type="entry name" value="Ig-like_fold"/>
</dbReference>
<dbReference type="InParanoid" id="A0A1H9D1K1"/>
<evidence type="ECO:0000256" key="1">
    <source>
        <dbReference type="SAM" id="SignalP"/>
    </source>
</evidence>
<keyword evidence="1" id="KW-0732">Signal</keyword>
<name>A0A1H9D1K1_9BACT</name>
<dbReference type="Gene3D" id="2.60.40.10">
    <property type="entry name" value="Immunoglobulins"/>
    <property type="match status" value="2"/>
</dbReference>
<feature type="signal peptide" evidence="1">
    <location>
        <begin position="1"/>
        <end position="21"/>
    </location>
</feature>
<dbReference type="EMBL" id="FOFB01000005">
    <property type="protein sequence ID" value="SEQ06638.1"/>
    <property type="molecule type" value="Genomic_DNA"/>
</dbReference>
<evidence type="ECO:0000313" key="4">
    <source>
        <dbReference type="Proteomes" id="UP000199021"/>
    </source>
</evidence>
<dbReference type="SUPFAM" id="SSF49299">
    <property type="entry name" value="PKD domain"/>
    <property type="match status" value="2"/>
</dbReference>
<dbReference type="InterPro" id="IPR035986">
    <property type="entry name" value="PKD_dom_sf"/>
</dbReference>
<accession>A0A1H9D1K1</accession>
<reference evidence="4" key="1">
    <citation type="submission" date="2016-10" db="EMBL/GenBank/DDBJ databases">
        <authorList>
            <person name="Varghese N."/>
            <person name="Submissions S."/>
        </authorList>
    </citation>
    <scope>NUCLEOTIDE SEQUENCE [LARGE SCALE GENOMIC DNA]</scope>
    <source>
        <strain evidence="4">DSM 24740</strain>
    </source>
</reference>
<sequence length="500" mass="52881">MKLSLVSNLGKLFLFCLASMALFTACEPEDDDFFDFRPVDFFIDADNVIIDAGQSITYEDKSNNATSREWTFEGGSPATSTDVSPSVTYAEEGTFLTFVTTTFADGSTQRRRLQVLVNPPVVANFSANPTALQRGNAVQFSNLTEGVGAIPAVLGAADTAIIHAWFIPGVTADTVFASNPSIVFPETGLYDVSLTVTRRSTGFVSTETKTEYIQTFDDPVTQSRSARFNRDGSAIFLALNEPTGAIAADLTSRLSLSAAGGSTVAITSAEKPAWSDNVIQLNVDPSAMTAGTDYTLSFSETGTFTVGSGSVVLPFSYGVTFLGESQDWALLNFASGGGNDPVMATLNGKSFTFDQDGVTFAADANVNLFIFNPGMGPLTQTYHNNASTYSMLITPGADAALSDIGDVGFELGWLGPNGTQYTFSQPVTDLRFVNGFGNPDFVPEGTLSDDGKTLTITKQGNRNQAVRISGILEDGISATGLMISHNAPEGGTVYVTASGR</sequence>
<dbReference type="OrthoDB" id="1491481at2"/>
<organism evidence="3 4">
    <name type="scientific">Neolewinella agarilytica</name>
    <dbReference type="NCBI Taxonomy" id="478744"/>
    <lineage>
        <taxon>Bacteria</taxon>
        <taxon>Pseudomonadati</taxon>
        <taxon>Bacteroidota</taxon>
        <taxon>Saprospiria</taxon>
        <taxon>Saprospirales</taxon>
        <taxon>Lewinellaceae</taxon>
        <taxon>Neolewinella</taxon>
    </lineage>
</organism>
<protein>
    <submittedName>
        <fullName evidence="3">PKD repeat-containing protein</fullName>
    </submittedName>
</protein>
<dbReference type="RefSeq" id="WP_090166351.1">
    <property type="nucleotide sequence ID" value="NZ_FOFB01000005.1"/>
</dbReference>